<keyword evidence="4 7" id="KW-0812">Transmembrane</keyword>
<dbReference type="Pfam" id="PF07690">
    <property type="entry name" value="MFS_1"/>
    <property type="match status" value="1"/>
</dbReference>
<keyword evidence="5 7" id="KW-1133">Transmembrane helix</keyword>
<protein>
    <submittedName>
        <fullName evidence="8">MFS transporter</fullName>
    </submittedName>
</protein>
<evidence type="ECO:0000256" key="7">
    <source>
        <dbReference type="SAM" id="Phobius"/>
    </source>
</evidence>
<dbReference type="RefSeq" id="WP_386407520.1">
    <property type="nucleotide sequence ID" value="NZ_JBHTJH010000005.1"/>
</dbReference>
<dbReference type="InterPro" id="IPR011701">
    <property type="entry name" value="MFS"/>
</dbReference>
<name>A0ABW3D018_9FLAO</name>
<comment type="caution">
    <text evidence="8">The sequence shown here is derived from an EMBL/GenBank/DDBJ whole genome shotgun (WGS) entry which is preliminary data.</text>
</comment>
<feature type="transmembrane region" description="Helical" evidence="7">
    <location>
        <begin position="51"/>
        <end position="71"/>
    </location>
</feature>
<dbReference type="PANTHER" id="PTHR23517">
    <property type="entry name" value="RESISTANCE PROTEIN MDTM, PUTATIVE-RELATED-RELATED"/>
    <property type="match status" value="1"/>
</dbReference>
<feature type="transmembrane region" description="Helical" evidence="7">
    <location>
        <begin position="209"/>
        <end position="228"/>
    </location>
</feature>
<keyword evidence="9" id="KW-1185">Reference proteome</keyword>
<feature type="transmembrane region" description="Helical" evidence="7">
    <location>
        <begin position="340"/>
        <end position="359"/>
    </location>
</feature>
<evidence type="ECO:0000256" key="6">
    <source>
        <dbReference type="ARBA" id="ARBA00023136"/>
    </source>
</evidence>
<feature type="transmembrane region" description="Helical" evidence="7">
    <location>
        <begin position="306"/>
        <end position="328"/>
    </location>
</feature>
<evidence type="ECO:0000256" key="1">
    <source>
        <dbReference type="ARBA" id="ARBA00004651"/>
    </source>
</evidence>
<keyword evidence="6 7" id="KW-0472">Membrane</keyword>
<keyword evidence="2" id="KW-0813">Transport</keyword>
<evidence type="ECO:0000256" key="2">
    <source>
        <dbReference type="ARBA" id="ARBA00022448"/>
    </source>
</evidence>
<dbReference type="Proteomes" id="UP001596978">
    <property type="component" value="Unassembled WGS sequence"/>
</dbReference>
<feature type="transmembrane region" description="Helical" evidence="7">
    <location>
        <begin position="248"/>
        <end position="273"/>
    </location>
</feature>
<gene>
    <name evidence="8" type="ORF">ACFQ1M_09630</name>
</gene>
<organism evidence="8 9">
    <name type="scientific">Sungkyunkwania multivorans</name>
    <dbReference type="NCBI Taxonomy" id="1173618"/>
    <lineage>
        <taxon>Bacteria</taxon>
        <taxon>Pseudomonadati</taxon>
        <taxon>Bacteroidota</taxon>
        <taxon>Flavobacteriia</taxon>
        <taxon>Flavobacteriales</taxon>
        <taxon>Flavobacteriaceae</taxon>
        <taxon>Sungkyunkwania</taxon>
    </lineage>
</organism>
<evidence type="ECO:0000313" key="9">
    <source>
        <dbReference type="Proteomes" id="UP001596978"/>
    </source>
</evidence>
<feature type="transmembrane region" description="Helical" evidence="7">
    <location>
        <begin position="371"/>
        <end position="393"/>
    </location>
</feature>
<evidence type="ECO:0000256" key="3">
    <source>
        <dbReference type="ARBA" id="ARBA00022475"/>
    </source>
</evidence>
<evidence type="ECO:0000256" key="5">
    <source>
        <dbReference type="ARBA" id="ARBA00022989"/>
    </source>
</evidence>
<dbReference type="Gene3D" id="1.20.1250.20">
    <property type="entry name" value="MFS general substrate transporter like domains"/>
    <property type="match status" value="2"/>
</dbReference>
<sequence>MEKTLNRSHNNETFIYGFSRLFERASYYGLRSLIVVYMVGETLKMSITEALLIYGWFTAAIVFSQILGALLGDLLIGGRWAMIIGGTIQAAGAFALCVPSSIALYMGLGLIALGNGLYSPNLIASFGKSYLDKTKLLDAGFMILYLMVSIGTFLGMMLLGYIGERFMMLGFIVAGILMLISVFLIYFFKSQSDKPVKIKAPINLRVLNILFTPILVAIFWAAYEMANIRSFDILMQFGETEVFGISRSVWSALGSSVTILFALIFAIIWSYFYSRQLVKMILGFLLGALSFGILFMIPAIPSSEHVPIYFGSIVVFSIAEIHTAPLLYSVLTKYANPKYLAILVALAVIPMRSFSYLSSRISENYHNETNTALGIGTTVLLVVAGALIIYLLLSRYLFKDKSNV</sequence>
<dbReference type="InterPro" id="IPR036259">
    <property type="entry name" value="MFS_trans_sf"/>
</dbReference>
<evidence type="ECO:0000256" key="4">
    <source>
        <dbReference type="ARBA" id="ARBA00022692"/>
    </source>
</evidence>
<feature type="transmembrane region" description="Helical" evidence="7">
    <location>
        <begin position="136"/>
        <end position="162"/>
    </location>
</feature>
<dbReference type="PANTHER" id="PTHR23517:SF15">
    <property type="entry name" value="PROTON-DEPENDENT OLIGOPEPTIDE FAMILY TRANSPORT PROTEIN"/>
    <property type="match status" value="1"/>
</dbReference>
<evidence type="ECO:0000313" key="8">
    <source>
        <dbReference type="EMBL" id="MFD0862472.1"/>
    </source>
</evidence>
<dbReference type="SUPFAM" id="SSF103473">
    <property type="entry name" value="MFS general substrate transporter"/>
    <property type="match status" value="1"/>
</dbReference>
<feature type="transmembrane region" description="Helical" evidence="7">
    <location>
        <begin position="102"/>
        <end position="124"/>
    </location>
</feature>
<dbReference type="InterPro" id="IPR050171">
    <property type="entry name" value="MFS_Transporters"/>
</dbReference>
<feature type="transmembrane region" description="Helical" evidence="7">
    <location>
        <begin position="168"/>
        <end position="188"/>
    </location>
</feature>
<proteinExistence type="predicted"/>
<comment type="subcellular location">
    <subcellularLocation>
        <location evidence="1">Cell membrane</location>
        <topology evidence="1">Multi-pass membrane protein</topology>
    </subcellularLocation>
</comment>
<feature type="transmembrane region" description="Helical" evidence="7">
    <location>
        <begin position="280"/>
        <end position="300"/>
    </location>
</feature>
<accession>A0ABW3D018</accession>
<keyword evidence="3" id="KW-1003">Cell membrane</keyword>
<dbReference type="EMBL" id="JBHTJH010000005">
    <property type="protein sequence ID" value="MFD0862472.1"/>
    <property type="molecule type" value="Genomic_DNA"/>
</dbReference>
<reference evidence="9" key="1">
    <citation type="journal article" date="2019" name="Int. J. Syst. Evol. Microbiol.">
        <title>The Global Catalogue of Microorganisms (GCM) 10K type strain sequencing project: providing services to taxonomists for standard genome sequencing and annotation.</title>
        <authorList>
            <consortium name="The Broad Institute Genomics Platform"/>
            <consortium name="The Broad Institute Genome Sequencing Center for Infectious Disease"/>
            <person name="Wu L."/>
            <person name="Ma J."/>
        </authorList>
    </citation>
    <scope>NUCLEOTIDE SEQUENCE [LARGE SCALE GENOMIC DNA]</scope>
    <source>
        <strain evidence="9">CCUG 62952</strain>
    </source>
</reference>